<proteinExistence type="predicted"/>
<dbReference type="SUPFAM" id="SSF53807">
    <property type="entry name" value="Helical backbone' metal receptor"/>
    <property type="match status" value="1"/>
</dbReference>
<keyword evidence="4" id="KW-1185">Reference proteome</keyword>
<feature type="domain" description="Fe/B12 periplasmic-binding" evidence="2">
    <location>
        <begin position="19"/>
        <end position="272"/>
    </location>
</feature>
<dbReference type="Proteomes" id="UP000233248">
    <property type="component" value="Unassembled WGS sequence"/>
</dbReference>
<dbReference type="OrthoDB" id="9787830at2"/>
<dbReference type="GO" id="GO:0071281">
    <property type="term" value="P:cellular response to iron ion"/>
    <property type="evidence" value="ECO:0007669"/>
    <property type="project" value="TreeGrafter"/>
</dbReference>
<reference evidence="3 4" key="1">
    <citation type="submission" date="2017-09" db="EMBL/GenBank/DDBJ databases">
        <title>Genomics of the genus Arcobacter.</title>
        <authorList>
            <person name="Perez-Cataluna A."/>
            <person name="Figueras M.J."/>
            <person name="Salas-Masso N."/>
        </authorList>
    </citation>
    <scope>NUCLEOTIDE SEQUENCE [LARGE SCALE GENOMIC DNA]</scope>
    <source>
        <strain evidence="3 4">DSM 18005</strain>
    </source>
</reference>
<comment type="caution">
    <text evidence="3">The sequence shown here is derived from an EMBL/GenBank/DDBJ whole genome shotgun (WGS) entry which is preliminary data.</text>
</comment>
<dbReference type="NCBIfam" id="NF038402">
    <property type="entry name" value="TroA_like"/>
    <property type="match status" value="1"/>
</dbReference>
<dbReference type="AlphaFoldDB" id="A0A2N1J2N7"/>
<keyword evidence="1" id="KW-0732">Signal</keyword>
<gene>
    <name evidence="3" type="ORF">CP960_07425</name>
</gene>
<evidence type="ECO:0000259" key="2">
    <source>
        <dbReference type="PROSITE" id="PS50983"/>
    </source>
</evidence>
<evidence type="ECO:0000256" key="1">
    <source>
        <dbReference type="ARBA" id="ARBA00022729"/>
    </source>
</evidence>
<evidence type="ECO:0000313" key="4">
    <source>
        <dbReference type="Proteomes" id="UP000233248"/>
    </source>
</evidence>
<dbReference type="PANTHER" id="PTHR30535:SF34">
    <property type="entry name" value="MOLYBDATE-BINDING PROTEIN MOLA"/>
    <property type="match status" value="1"/>
</dbReference>
<dbReference type="KEGG" id="ahs:AHALO_1480"/>
<dbReference type="InterPro" id="IPR054828">
    <property type="entry name" value="Vit_B12_bind_prot"/>
</dbReference>
<dbReference type="EMBL" id="NXIF01000027">
    <property type="protein sequence ID" value="PKI80826.1"/>
    <property type="molecule type" value="Genomic_DNA"/>
</dbReference>
<name>A0A2N1J2N7_9BACT</name>
<dbReference type="PANTHER" id="PTHR30535">
    <property type="entry name" value="VITAMIN B12-BINDING PROTEIN"/>
    <property type="match status" value="1"/>
</dbReference>
<dbReference type="Gene3D" id="3.40.50.1980">
    <property type="entry name" value="Nitrogenase molybdenum iron protein domain"/>
    <property type="match status" value="2"/>
</dbReference>
<dbReference type="Pfam" id="PF01497">
    <property type="entry name" value="Peripla_BP_2"/>
    <property type="match status" value="1"/>
</dbReference>
<organism evidence="3 4">
    <name type="scientific">Malaciobacter halophilus</name>
    <dbReference type="NCBI Taxonomy" id="197482"/>
    <lineage>
        <taxon>Bacteria</taxon>
        <taxon>Pseudomonadati</taxon>
        <taxon>Campylobacterota</taxon>
        <taxon>Epsilonproteobacteria</taxon>
        <taxon>Campylobacterales</taxon>
        <taxon>Arcobacteraceae</taxon>
        <taxon>Malaciobacter</taxon>
    </lineage>
</organism>
<dbReference type="RefSeq" id="WP_101184785.1">
    <property type="nucleotide sequence ID" value="NZ_CP031218.1"/>
</dbReference>
<protein>
    <submittedName>
        <fullName evidence="3">Iron ABC transporter substrate-binding protein</fullName>
    </submittedName>
</protein>
<sequence>MRFFILIFCLVNIVFAKQRIVTLSPSINEIVYALNKADEVVANTTYCNYPQESKTVTKVGGYANVSLEKILKMKPTLVLAQDYNQKLIDNLKALGIKTMVFKTDTLDSIKYTIKSLGKVFKEEKRANKLISSIDTALNSTKNIVKNQKIMIVIHPSKNLKKSIFIAGNNLYFNDILEASGNKNAYASKNQAQPVLNVEKIIALNPDIIIILAAFFENDKKGLDEVIDVWKRLPINASINNNIYAIAKEYSGIPSHRIKYFIQDYKKILIDVKSK</sequence>
<dbReference type="InterPro" id="IPR002491">
    <property type="entry name" value="ABC_transptr_periplasmic_BD"/>
</dbReference>
<dbReference type="InterPro" id="IPR050902">
    <property type="entry name" value="ABC_Transporter_SBP"/>
</dbReference>
<dbReference type="PROSITE" id="PS50983">
    <property type="entry name" value="FE_B12_PBP"/>
    <property type="match status" value="1"/>
</dbReference>
<accession>A0A2N1J2N7</accession>
<evidence type="ECO:0000313" key="3">
    <source>
        <dbReference type="EMBL" id="PKI80826.1"/>
    </source>
</evidence>